<dbReference type="InterPro" id="IPR036396">
    <property type="entry name" value="Cyt_P450_sf"/>
</dbReference>
<dbReference type="EMBL" id="JAWHQM010000029">
    <property type="protein sequence ID" value="KAK5633006.1"/>
    <property type="molecule type" value="Genomic_DNA"/>
</dbReference>
<keyword evidence="4 8" id="KW-0479">Metal-binding</keyword>
<keyword evidence="9" id="KW-1133">Transmembrane helix</keyword>
<evidence type="ECO:0000313" key="10">
    <source>
        <dbReference type="EMBL" id="KAK5633006.1"/>
    </source>
</evidence>
<evidence type="ECO:0000256" key="5">
    <source>
        <dbReference type="ARBA" id="ARBA00023002"/>
    </source>
</evidence>
<dbReference type="Pfam" id="PF00067">
    <property type="entry name" value="p450"/>
    <property type="match status" value="1"/>
</dbReference>
<keyword evidence="9" id="KW-0472">Membrane</keyword>
<keyword evidence="7" id="KW-0503">Monooxygenase</keyword>
<evidence type="ECO:0000256" key="4">
    <source>
        <dbReference type="ARBA" id="ARBA00022723"/>
    </source>
</evidence>
<comment type="caution">
    <text evidence="10">The sequence shown here is derived from an EMBL/GenBank/DDBJ whole genome shotgun (WGS) entry which is preliminary data.</text>
</comment>
<feature type="transmembrane region" description="Helical" evidence="9">
    <location>
        <begin position="36"/>
        <end position="54"/>
    </location>
</feature>
<accession>A0AAN7ZBB6</accession>
<dbReference type="GO" id="GO:0020037">
    <property type="term" value="F:heme binding"/>
    <property type="evidence" value="ECO:0007669"/>
    <property type="project" value="InterPro"/>
</dbReference>
<keyword evidence="11" id="KW-1185">Reference proteome</keyword>
<comment type="cofactor">
    <cofactor evidence="1 8">
        <name>heme</name>
        <dbReference type="ChEBI" id="CHEBI:30413"/>
    </cofactor>
</comment>
<dbReference type="InterPro" id="IPR002401">
    <property type="entry name" value="Cyt_P450_E_grp-I"/>
</dbReference>
<evidence type="ECO:0000256" key="8">
    <source>
        <dbReference type="PIRSR" id="PIRSR602401-1"/>
    </source>
</evidence>
<evidence type="ECO:0000313" key="11">
    <source>
        <dbReference type="Proteomes" id="UP001305414"/>
    </source>
</evidence>
<organism evidence="10 11">
    <name type="scientific">Xylaria bambusicola</name>
    <dbReference type="NCBI Taxonomy" id="326684"/>
    <lineage>
        <taxon>Eukaryota</taxon>
        <taxon>Fungi</taxon>
        <taxon>Dikarya</taxon>
        <taxon>Ascomycota</taxon>
        <taxon>Pezizomycotina</taxon>
        <taxon>Sordariomycetes</taxon>
        <taxon>Xylariomycetidae</taxon>
        <taxon>Xylariales</taxon>
        <taxon>Xylariaceae</taxon>
        <taxon>Xylaria</taxon>
    </lineage>
</organism>
<evidence type="ECO:0000256" key="3">
    <source>
        <dbReference type="ARBA" id="ARBA00022617"/>
    </source>
</evidence>
<dbReference type="InterPro" id="IPR050121">
    <property type="entry name" value="Cytochrome_P450_monoxygenase"/>
</dbReference>
<feature type="binding site" description="axial binding residue" evidence="8">
    <location>
        <position position="450"/>
    </location>
    <ligand>
        <name>heme</name>
        <dbReference type="ChEBI" id="CHEBI:30413"/>
    </ligand>
    <ligandPart>
        <name>Fe</name>
        <dbReference type="ChEBI" id="CHEBI:18248"/>
    </ligandPart>
</feature>
<keyword evidence="5" id="KW-0560">Oxidoreductase</keyword>
<protein>
    <recommendedName>
        <fullName evidence="12">Cytochrome P450</fullName>
    </recommendedName>
</protein>
<dbReference type="GO" id="GO:0005506">
    <property type="term" value="F:iron ion binding"/>
    <property type="evidence" value="ECO:0007669"/>
    <property type="project" value="InterPro"/>
</dbReference>
<evidence type="ECO:0008006" key="12">
    <source>
        <dbReference type="Google" id="ProtNLM"/>
    </source>
</evidence>
<dbReference type="PANTHER" id="PTHR24305">
    <property type="entry name" value="CYTOCHROME P450"/>
    <property type="match status" value="1"/>
</dbReference>
<gene>
    <name evidence="10" type="ORF">RRF57_008720</name>
</gene>
<evidence type="ECO:0000256" key="9">
    <source>
        <dbReference type="SAM" id="Phobius"/>
    </source>
</evidence>
<reference evidence="10 11" key="1">
    <citation type="submission" date="2023-10" db="EMBL/GenBank/DDBJ databases">
        <title>Draft genome sequence of Xylaria bambusicola isolate GMP-LS, the root and basal stem rot pathogen of sugarcane in Indonesia.</title>
        <authorList>
            <person name="Selvaraj P."/>
            <person name="Muralishankar V."/>
            <person name="Muruganantham S."/>
            <person name="Sp S."/>
            <person name="Haryani S."/>
            <person name="Lau K.J.X."/>
            <person name="Naqvi N.I."/>
        </authorList>
    </citation>
    <scope>NUCLEOTIDE SEQUENCE [LARGE SCALE GENOMIC DNA]</scope>
    <source>
        <strain evidence="10">GMP-LS</strain>
    </source>
</reference>
<evidence type="ECO:0000256" key="2">
    <source>
        <dbReference type="ARBA" id="ARBA00010617"/>
    </source>
</evidence>
<evidence type="ECO:0000256" key="6">
    <source>
        <dbReference type="ARBA" id="ARBA00023004"/>
    </source>
</evidence>
<evidence type="ECO:0000256" key="1">
    <source>
        <dbReference type="ARBA" id="ARBA00001971"/>
    </source>
</evidence>
<dbReference type="AlphaFoldDB" id="A0AAN7ZBB6"/>
<dbReference type="Gene3D" id="1.10.630.10">
    <property type="entry name" value="Cytochrome P450"/>
    <property type="match status" value="1"/>
</dbReference>
<dbReference type="PRINTS" id="PR00463">
    <property type="entry name" value="EP450I"/>
</dbReference>
<keyword evidence="3 8" id="KW-0349">Heme</keyword>
<proteinExistence type="inferred from homology"/>
<dbReference type="PRINTS" id="PR00385">
    <property type="entry name" value="P450"/>
</dbReference>
<dbReference type="SUPFAM" id="SSF48264">
    <property type="entry name" value="Cytochrome P450"/>
    <property type="match status" value="1"/>
</dbReference>
<dbReference type="Proteomes" id="UP001305414">
    <property type="component" value="Unassembled WGS sequence"/>
</dbReference>
<sequence>MPGKLGWAKAALSATSLIFTWYIVSSVVVWYKLRHIPGPFLASFTYIWGFWASYTGRSNQIMGDAQKKYGRVMRVAPDGILISDPETLLRINSARSNYPRGQWYAHARFDPRGDSVITMTDTPSHNKRKAKLAPAFSGKNVPILENKLDKWLTALVQVIRDRIAKGEETMEIGLLIHYFQVDLISEVSMGQPWGNLKANKDHFGYLEMNKAVIPSLQAGLYIPFVGKIFISSLFLKLFAPRTTDTKGLGLFLWVLEDAVKRRFSGTTEKSREEQDILLKLTQDIWIEHGHPPRECQLDLAILVPAGAETTVMMIRGTLLLLMSTPAVYWKLKQEIKNAISDGRISSPVTNEEAKSLEYTQAVVREGFRFMMPINYGFPKRVPGSGDTICGLPIPGGINVFVNYQSLMRSEEVFGKDADIFRPERFLGGGPHVAYMVKVLDFAFGGGHFTCLGKTLAIIEMNKVFIELFRNFNFQTANPEKPWRREVYTTWLVHDFWARVTEDESMG</sequence>
<evidence type="ECO:0000256" key="7">
    <source>
        <dbReference type="ARBA" id="ARBA00023033"/>
    </source>
</evidence>
<keyword evidence="9" id="KW-0812">Transmembrane</keyword>
<keyword evidence="6 8" id="KW-0408">Iron</keyword>
<dbReference type="GO" id="GO:0004497">
    <property type="term" value="F:monooxygenase activity"/>
    <property type="evidence" value="ECO:0007669"/>
    <property type="project" value="UniProtKB-KW"/>
</dbReference>
<dbReference type="GO" id="GO:0016705">
    <property type="term" value="F:oxidoreductase activity, acting on paired donors, with incorporation or reduction of molecular oxygen"/>
    <property type="evidence" value="ECO:0007669"/>
    <property type="project" value="InterPro"/>
</dbReference>
<dbReference type="PANTHER" id="PTHR24305:SF77">
    <property type="entry name" value="CYTOCHROME P450 MONOOXYGENASE"/>
    <property type="match status" value="1"/>
</dbReference>
<name>A0AAN7ZBB6_9PEZI</name>
<comment type="similarity">
    <text evidence="2">Belongs to the cytochrome P450 family.</text>
</comment>
<dbReference type="InterPro" id="IPR001128">
    <property type="entry name" value="Cyt_P450"/>
</dbReference>